<feature type="transmembrane region" description="Helical" evidence="1">
    <location>
        <begin position="132"/>
        <end position="151"/>
    </location>
</feature>
<keyword evidence="1" id="KW-0472">Membrane</keyword>
<keyword evidence="3" id="KW-0808">Transferase</keyword>
<gene>
    <name evidence="3" type="ORF">INF20_03515</name>
</gene>
<feature type="domain" description="Acyltransferase 3" evidence="2">
    <location>
        <begin position="14"/>
        <end position="313"/>
    </location>
</feature>
<feature type="transmembrane region" description="Helical" evidence="1">
    <location>
        <begin position="298"/>
        <end position="317"/>
    </location>
</feature>
<feature type="transmembrane region" description="Helical" evidence="1">
    <location>
        <begin position="43"/>
        <end position="63"/>
    </location>
</feature>
<dbReference type="InterPro" id="IPR002656">
    <property type="entry name" value="Acyl_transf_3_dom"/>
</dbReference>
<feature type="transmembrane region" description="Helical" evidence="1">
    <location>
        <begin position="157"/>
        <end position="174"/>
    </location>
</feature>
<accession>A0ABR9QWU8</accession>
<dbReference type="InterPro" id="IPR052734">
    <property type="entry name" value="Nod_factor_acetyltransferase"/>
</dbReference>
<feature type="transmembrane region" description="Helical" evidence="1">
    <location>
        <begin position="12"/>
        <end position="31"/>
    </location>
</feature>
<dbReference type="RefSeq" id="WP_226385017.1">
    <property type="nucleotide sequence ID" value="NZ_JADCKA010000004.1"/>
</dbReference>
<dbReference type="EMBL" id="JADCKA010000004">
    <property type="protein sequence ID" value="MBE5035348.1"/>
    <property type="molecule type" value="Genomic_DNA"/>
</dbReference>
<evidence type="ECO:0000259" key="2">
    <source>
        <dbReference type="Pfam" id="PF01757"/>
    </source>
</evidence>
<evidence type="ECO:0000313" key="3">
    <source>
        <dbReference type="EMBL" id="MBE5035348.1"/>
    </source>
</evidence>
<keyword evidence="1" id="KW-1133">Transmembrane helix</keyword>
<proteinExistence type="predicted"/>
<keyword evidence="3" id="KW-0012">Acyltransferase</keyword>
<keyword evidence="4" id="KW-1185">Reference proteome</keyword>
<feature type="transmembrane region" description="Helical" evidence="1">
    <location>
        <begin position="102"/>
        <end position="120"/>
    </location>
</feature>
<organism evidence="3 4">
    <name type="scientific">Gallibacter intestinalis</name>
    <dbReference type="NCBI Taxonomy" id="2779356"/>
    <lineage>
        <taxon>Bacteria</taxon>
        <taxon>Bacillati</taxon>
        <taxon>Bacillota</taxon>
        <taxon>Clostridia</taxon>
        <taxon>Eubacteriales</taxon>
        <taxon>Eubacteriaceae</taxon>
        <taxon>Gallibacter</taxon>
    </lineage>
</organism>
<name>A0ABR9QWU8_9FIRM</name>
<dbReference type="Pfam" id="PF01757">
    <property type="entry name" value="Acyl_transf_3"/>
    <property type="match status" value="1"/>
</dbReference>
<protein>
    <submittedName>
        <fullName evidence="3">Acyltransferase family protein</fullName>
    </submittedName>
</protein>
<evidence type="ECO:0000313" key="4">
    <source>
        <dbReference type="Proteomes" id="UP001516588"/>
    </source>
</evidence>
<keyword evidence="1" id="KW-0812">Transmembrane</keyword>
<feature type="transmembrane region" description="Helical" evidence="1">
    <location>
        <begin position="70"/>
        <end position="90"/>
    </location>
</feature>
<reference evidence="3 4" key="1">
    <citation type="submission" date="2020-10" db="EMBL/GenBank/DDBJ databases">
        <title>ChiBAC.</title>
        <authorList>
            <person name="Zenner C."/>
            <person name="Hitch T.C.A."/>
            <person name="Clavel T."/>
        </authorList>
    </citation>
    <scope>NUCLEOTIDE SEQUENCE [LARGE SCALE GENOMIC DNA]</scope>
    <source>
        <strain evidence="3 4">DSM 108706</strain>
    </source>
</reference>
<dbReference type="PANTHER" id="PTHR37312">
    <property type="entry name" value="MEMBRANE-BOUND ACYLTRANSFERASE YKRP-RELATED"/>
    <property type="match status" value="1"/>
</dbReference>
<feature type="transmembrane region" description="Helical" evidence="1">
    <location>
        <begin position="186"/>
        <end position="204"/>
    </location>
</feature>
<dbReference type="GO" id="GO:0016746">
    <property type="term" value="F:acyltransferase activity"/>
    <property type="evidence" value="ECO:0007669"/>
    <property type="project" value="UniProtKB-KW"/>
</dbReference>
<feature type="transmembrane region" description="Helical" evidence="1">
    <location>
        <begin position="233"/>
        <end position="254"/>
    </location>
</feature>
<sequence>MQLTDDAKGRSYLFDNYKALLIFLVVTGHMIDPAYGNTSAIDFVKWYIFAFHMPAFLFITGFFSKRKKAMGTLIQKFLVPYVIFQTLYYLEYTYVIGTSPDLALWIPKFSLWYLLSVFVYKAITPYVMKIPYPVAMVITVALGLVIGFWPFADNLLSIPRIVYFYPFYLTGVYLNMDTVHKLRCKGGRIVSAIFVIAFTIFLAFDKWHLTMDDRVLQGRYGYDFLHQAPLEGMVIRLGCYAVGMALTFAVMLLIYDKECKISFLGTKTLSIYLFHGLVYKWIGCNTNILQSIDTNWELLLLLISCAALTLLLSTWPFDKFTTAISSISLTKIKNKFKHTTDFSK</sequence>
<dbReference type="Proteomes" id="UP001516588">
    <property type="component" value="Unassembled WGS sequence"/>
</dbReference>
<evidence type="ECO:0000256" key="1">
    <source>
        <dbReference type="SAM" id="Phobius"/>
    </source>
</evidence>
<comment type="caution">
    <text evidence="3">The sequence shown here is derived from an EMBL/GenBank/DDBJ whole genome shotgun (WGS) entry which is preliminary data.</text>
</comment>
<dbReference type="PANTHER" id="PTHR37312:SF1">
    <property type="entry name" value="MEMBRANE-BOUND ACYLTRANSFERASE YKRP-RELATED"/>
    <property type="match status" value="1"/>
</dbReference>
<feature type="transmembrane region" description="Helical" evidence="1">
    <location>
        <begin position="261"/>
        <end position="278"/>
    </location>
</feature>